<evidence type="ECO:0000259" key="5">
    <source>
        <dbReference type="PROSITE" id="PS50966"/>
    </source>
</evidence>
<evidence type="ECO:0000256" key="4">
    <source>
        <dbReference type="PROSITE-ProRule" id="PRU00325"/>
    </source>
</evidence>
<dbReference type="EMBL" id="VIEB01000206">
    <property type="protein sequence ID" value="TQE00811.1"/>
    <property type="molecule type" value="Genomic_DNA"/>
</dbReference>
<keyword evidence="7" id="KW-1185">Reference proteome</keyword>
<dbReference type="Pfam" id="PF04434">
    <property type="entry name" value="SWIM"/>
    <property type="match status" value="1"/>
</dbReference>
<name>A0A540MPU1_MALBA</name>
<gene>
    <name evidence="6" type="ORF">C1H46_013606</name>
</gene>
<evidence type="ECO:0000256" key="3">
    <source>
        <dbReference type="ARBA" id="ARBA00022833"/>
    </source>
</evidence>
<keyword evidence="3" id="KW-0862">Zinc</keyword>
<comment type="caution">
    <text evidence="6">The sequence shown here is derived from an EMBL/GenBank/DDBJ whole genome shotgun (WGS) entry which is preliminary data.</text>
</comment>
<feature type="domain" description="SWIM-type" evidence="5">
    <location>
        <begin position="585"/>
        <end position="619"/>
    </location>
</feature>
<dbReference type="STRING" id="106549.A0A540MPU1"/>
<proteinExistence type="predicted"/>
<sequence length="709" mass="81518">MELAIIGRCNHNGKTAAFPIFGNTSFAEVCSHVCSRFDELVVGTFDLTYAAPGHPSCLIQSDMDVRVMHLFLVNEKKTSIDINISDHTIVEAGAYANAENSFVAEGNIPADEREFLGKFSAPSGRMYLSHPWRSYISKVGQKFVGGVVEFRDKLKKYAVESGFKFSYVKNDKERVTATCTKKLDGCPWRVHASVCRTNGYFYIRRLNNNHTCSGRIRERRSKMMNSSIVSSIVADQIRSNPLIKPTDIVKNFKQNYGLDISYYNAWYGRMKAKKLVHGAEAESYQQLTWYVKSVKEHNPGSHCVLECEPNSNRFKRLFVSYYGCIEGFRFCRPLLFLDGTFVKNNYKGILLAATGKNGNQGFFPLAFAMVDLENEENWTWFMEQLSYMLTPQERTITFVSDRNKGLLESVATVFPKSHHAFCLEHLKRNVFSKYPTGCGKIFRDHIVHLFCKCAYAPTPEAFDMHLRVLKDEGGSVMRTFLDSLPKENWSNAFFEGARYGEMWSNVAESFNSWICEERSLPIYQLVDGIRVKMMEMNSERFRSAHNWNTFLCPEMEERLNQVLEVGRHWEISRSSLSVFEVHSDISVMVDLQKRFCSCYQWQIKGFPCEHAVAAIIKDDGNPYDYVEDFFTTEYYKSSYTFPIYPIPNIERPDIDGHEEIVVEPPLTKKQSGRPKLRRMKSIGEQSRPITCGRCHQIGRHNSRTCQAQI</sequence>
<reference evidence="6 7" key="1">
    <citation type="journal article" date="2019" name="G3 (Bethesda)">
        <title>Sequencing of a Wild Apple (Malus baccata) Genome Unravels the Differences Between Cultivated and Wild Apple Species Regarding Disease Resistance and Cold Tolerance.</title>
        <authorList>
            <person name="Chen X."/>
        </authorList>
    </citation>
    <scope>NUCLEOTIDE SEQUENCE [LARGE SCALE GENOMIC DNA]</scope>
    <source>
        <strain evidence="7">cv. Shandingzi</strain>
        <tissue evidence="6">Leaves</tissue>
    </source>
</reference>
<dbReference type="InterPro" id="IPR004332">
    <property type="entry name" value="Transposase_MuDR"/>
</dbReference>
<organism evidence="6 7">
    <name type="scientific">Malus baccata</name>
    <name type="common">Siberian crab apple</name>
    <name type="synonym">Pyrus baccata</name>
    <dbReference type="NCBI Taxonomy" id="106549"/>
    <lineage>
        <taxon>Eukaryota</taxon>
        <taxon>Viridiplantae</taxon>
        <taxon>Streptophyta</taxon>
        <taxon>Embryophyta</taxon>
        <taxon>Tracheophyta</taxon>
        <taxon>Spermatophyta</taxon>
        <taxon>Magnoliopsida</taxon>
        <taxon>eudicotyledons</taxon>
        <taxon>Gunneridae</taxon>
        <taxon>Pentapetalae</taxon>
        <taxon>rosids</taxon>
        <taxon>fabids</taxon>
        <taxon>Rosales</taxon>
        <taxon>Rosaceae</taxon>
        <taxon>Amygdaloideae</taxon>
        <taxon>Maleae</taxon>
        <taxon>Malus</taxon>
    </lineage>
</organism>
<evidence type="ECO:0000313" key="6">
    <source>
        <dbReference type="EMBL" id="TQE00811.1"/>
    </source>
</evidence>
<keyword evidence="2 4" id="KW-0863">Zinc-finger</keyword>
<evidence type="ECO:0000256" key="1">
    <source>
        <dbReference type="ARBA" id="ARBA00022723"/>
    </source>
</evidence>
<protein>
    <recommendedName>
        <fullName evidence="5">SWIM-type domain-containing protein</fullName>
    </recommendedName>
</protein>
<dbReference type="Proteomes" id="UP000315295">
    <property type="component" value="Unassembled WGS sequence"/>
</dbReference>
<dbReference type="InterPro" id="IPR007527">
    <property type="entry name" value="Znf_SWIM"/>
</dbReference>
<keyword evidence="1" id="KW-0479">Metal-binding</keyword>
<evidence type="ECO:0000313" key="7">
    <source>
        <dbReference type="Proteomes" id="UP000315295"/>
    </source>
</evidence>
<dbReference type="PROSITE" id="PS50966">
    <property type="entry name" value="ZF_SWIM"/>
    <property type="match status" value="1"/>
</dbReference>
<evidence type="ECO:0000256" key="2">
    <source>
        <dbReference type="ARBA" id="ARBA00022771"/>
    </source>
</evidence>
<dbReference type="Pfam" id="PF10551">
    <property type="entry name" value="MULE"/>
    <property type="match status" value="1"/>
</dbReference>
<dbReference type="InterPro" id="IPR018289">
    <property type="entry name" value="MULE_transposase_dom"/>
</dbReference>
<dbReference type="PANTHER" id="PTHR31973">
    <property type="entry name" value="POLYPROTEIN, PUTATIVE-RELATED"/>
    <property type="match status" value="1"/>
</dbReference>
<dbReference type="AlphaFoldDB" id="A0A540MPU1"/>
<dbReference type="InterPro" id="IPR006564">
    <property type="entry name" value="Znf_PMZ"/>
</dbReference>
<dbReference type="Pfam" id="PF03108">
    <property type="entry name" value="DBD_Tnp_Mut"/>
    <property type="match status" value="1"/>
</dbReference>
<dbReference type="GO" id="GO:0008270">
    <property type="term" value="F:zinc ion binding"/>
    <property type="evidence" value="ECO:0007669"/>
    <property type="project" value="UniProtKB-KW"/>
</dbReference>
<dbReference type="SMART" id="SM00575">
    <property type="entry name" value="ZnF_PMZ"/>
    <property type="match status" value="1"/>
</dbReference>
<accession>A0A540MPU1</accession>
<dbReference type="PANTHER" id="PTHR31973:SF187">
    <property type="entry name" value="MUTATOR TRANSPOSASE MUDRA PROTEIN"/>
    <property type="match status" value="1"/>
</dbReference>